<name>A0A0F3GQ54_9BACT</name>
<dbReference type="PATRIC" id="fig|29290.4.peg.4895"/>
<reference evidence="1 2" key="1">
    <citation type="submission" date="2015-02" db="EMBL/GenBank/DDBJ databases">
        <title>Single-cell genomics of uncultivated deep-branching MTB reveals a conserved set of magnetosome genes.</title>
        <authorList>
            <person name="Kolinko S."/>
            <person name="Richter M."/>
            <person name="Glockner F.O."/>
            <person name="Brachmann A."/>
            <person name="Schuler D."/>
        </authorList>
    </citation>
    <scope>NUCLEOTIDE SEQUENCE [LARGE SCALE GENOMIC DNA]</scope>
    <source>
        <strain evidence="1">TM-1</strain>
    </source>
</reference>
<keyword evidence="2" id="KW-1185">Reference proteome</keyword>
<organism evidence="1 2">
    <name type="scientific">Candidatus Magnetobacterium bavaricum</name>
    <dbReference type="NCBI Taxonomy" id="29290"/>
    <lineage>
        <taxon>Bacteria</taxon>
        <taxon>Pseudomonadati</taxon>
        <taxon>Nitrospirota</taxon>
        <taxon>Thermodesulfovibrionia</taxon>
        <taxon>Thermodesulfovibrionales</taxon>
        <taxon>Candidatus Magnetobacteriaceae</taxon>
        <taxon>Candidatus Magnetobacterium</taxon>
    </lineage>
</organism>
<evidence type="ECO:0000313" key="1">
    <source>
        <dbReference type="EMBL" id="KJU84119.1"/>
    </source>
</evidence>
<dbReference type="AlphaFoldDB" id="A0A0F3GQ54"/>
<gene>
    <name evidence="1" type="ORF">MBAV_003679</name>
</gene>
<dbReference type="Proteomes" id="UP000033423">
    <property type="component" value="Unassembled WGS sequence"/>
</dbReference>
<proteinExistence type="predicted"/>
<protein>
    <recommendedName>
        <fullName evidence="3">DUF3800 domain-containing protein</fullName>
    </recommendedName>
</protein>
<dbReference type="InterPro" id="IPR024524">
    <property type="entry name" value="DUF3800"/>
</dbReference>
<evidence type="ECO:0000313" key="2">
    <source>
        <dbReference type="Proteomes" id="UP000033423"/>
    </source>
</evidence>
<dbReference type="Pfam" id="PF12686">
    <property type="entry name" value="DUF3800"/>
    <property type="match status" value="1"/>
</dbReference>
<accession>A0A0F3GQ54</accession>
<evidence type="ECO:0008006" key="3">
    <source>
        <dbReference type="Google" id="ProtNLM"/>
    </source>
</evidence>
<comment type="caution">
    <text evidence="1">The sequence shown here is derived from an EMBL/GenBank/DDBJ whole genome shotgun (WGS) entry which is preliminary data.</text>
</comment>
<sequence>MSVFLFLDESGQDRRNAPYEVLAGVSIKDSVLWSLIKSIHLAEEEFFGQRITVGTLELKAKKLLKIKTFKHAAQLPSFDPATRTRLAQTCLQKGIESKGKQHNNVTKEELTALAQAKLAFVKKLLFLCKKYKIKIFAGIIDKDAPIPETNYLRRDYSYLFERFFTYLRKSSKNQDEKGIVVFDELERSQCHMLVDQMSEYLKKTEKGRKRSSQIIPEPFFVHSDLTTAIQIADIAAYIISWGVRLEKMGRPERKELHELASIILNLRYKSQILGDDRKK</sequence>
<dbReference type="EMBL" id="LACI01001613">
    <property type="protein sequence ID" value="KJU84119.1"/>
    <property type="molecule type" value="Genomic_DNA"/>
</dbReference>